<evidence type="ECO:0000256" key="7">
    <source>
        <dbReference type="SAM" id="MobiDB-lite"/>
    </source>
</evidence>
<dbReference type="GO" id="GO:0005634">
    <property type="term" value="C:nucleus"/>
    <property type="evidence" value="ECO:0007669"/>
    <property type="project" value="UniProtKB-SubCell"/>
</dbReference>
<sequence>MPKHKKSSSSDSDSDSGPDDRNPPAKKSAPNKSKSSDSKTDDKLGWHLGNNRFANVSDFKGRIFVNIREYYEKDGELKPGKKGISLTAKQWQEFKEHIDDIDSKVTELA</sequence>
<evidence type="ECO:0000256" key="3">
    <source>
        <dbReference type="ARBA" id="ARBA00023015"/>
    </source>
</evidence>
<dbReference type="PANTHER" id="PTHR13215">
    <property type="entry name" value="RNA POLYMERASE II TRANSCRIPTIONAL COACTIVATOR"/>
    <property type="match status" value="1"/>
</dbReference>
<keyword evidence="3" id="KW-0805">Transcription regulation</keyword>
<comment type="similarity">
    <text evidence="2">Belongs to the transcriptional coactivator PC4 family.</text>
</comment>
<keyword evidence="6" id="KW-0539">Nucleus</keyword>
<dbReference type="EMBL" id="JBBCAQ010000019">
    <property type="protein sequence ID" value="KAK7595106.1"/>
    <property type="molecule type" value="Genomic_DNA"/>
</dbReference>
<keyword evidence="4" id="KW-0238">DNA-binding</keyword>
<dbReference type="InterPro" id="IPR003173">
    <property type="entry name" value="PC4_C"/>
</dbReference>
<dbReference type="InterPro" id="IPR045125">
    <property type="entry name" value="Sub1/Tcp4-like"/>
</dbReference>
<dbReference type="InterPro" id="IPR009044">
    <property type="entry name" value="ssDNA-bd_transcriptional_reg"/>
</dbReference>
<accession>A0AAN9TMH3</accession>
<evidence type="ECO:0000256" key="1">
    <source>
        <dbReference type="ARBA" id="ARBA00004123"/>
    </source>
</evidence>
<gene>
    <name evidence="9" type="ORF">V9T40_001539</name>
</gene>
<evidence type="ECO:0000259" key="8">
    <source>
        <dbReference type="Pfam" id="PF02229"/>
    </source>
</evidence>
<dbReference type="Gene3D" id="2.30.31.10">
    <property type="entry name" value="Transcriptional Coactivator Pc4, Chain A"/>
    <property type="match status" value="1"/>
</dbReference>
<dbReference type="SUPFAM" id="SSF54447">
    <property type="entry name" value="ssDNA-binding transcriptional regulator domain"/>
    <property type="match status" value="1"/>
</dbReference>
<comment type="subcellular location">
    <subcellularLocation>
        <location evidence="1">Nucleus</location>
    </subcellularLocation>
</comment>
<dbReference type="Pfam" id="PF02229">
    <property type="entry name" value="PC4"/>
    <property type="match status" value="1"/>
</dbReference>
<name>A0AAN9TMH3_9HEMI</name>
<comment type="caution">
    <text evidence="9">The sequence shown here is derived from an EMBL/GenBank/DDBJ whole genome shotgun (WGS) entry which is preliminary data.</text>
</comment>
<feature type="compositionally biased region" description="Basic and acidic residues" evidence="7">
    <location>
        <begin position="34"/>
        <end position="45"/>
    </location>
</feature>
<dbReference type="GO" id="GO:0003713">
    <property type="term" value="F:transcription coactivator activity"/>
    <property type="evidence" value="ECO:0007669"/>
    <property type="project" value="InterPro"/>
</dbReference>
<dbReference type="AlphaFoldDB" id="A0AAN9TMH3"/>
<dbReference type="GO" id="GO:0060261">
    <property type="term" value="P:positive regulation of transcription initiation by RNA polymerase II"/>
    <property type="evidence" value="ECO:0007669"/>
    <property type="project" value="InterPro"/>
</dbReference>
<keyword evidence="10" id="KW-1185">Reference proteome</keyword>
<feature type="domain" description="Transcriptional coactivator p15 (PC4) C-terminal" evidence="8">
    <location>
        <begin position="46"/>
        <end position="97"/>
    </location>
</feature>
<evidence type="ECO:0000313" key="9">
    <source>
        <dbReference type="EMBL" id="KAK7595106.1"/>
    </source>
</evidence>
<feature type="region of interest" description="Disordered" evidence="7">
    <location>
        <begin position="1"/>
        <end position="47"/>
    </location>
</feature>
<protein>
    <recommendedName>
        <fullName evidence="8">Transcriptional coactivator p15 (PC4) C-terminal domain-containing protein</fullName>
    </recommendedName>
</protein>
<dbReference type="Proteomes" id="UP001367676">
    <property type="component" value="Unassembled WGS sequence"/>
</dbReference>
<evidence type="ECO:0000256" key="2">
    <source>
        <dbReference type="ARBA" id="ARBA00009001"/>
    </source>
</evidence>
<evidence type="ECO:0000313" key="10">
    <source>
        <dbReference type="Proteomes" id="UP001367676"/>
    </source>
</evidence>
<reference evidence="9 10" key="1">
    <citation type="submission" date="2024-03" db="EMBL/GenBank/DDBJ databases">
        <title>Adaptation during the transition from Ophiocordyceps entomopathogen to insect associate is accompanied by gene loss and intensified selection.</title>
        <authorList>
            <person name="Ward C.M."/>
            <person name="Onetto C.A."/>
            <person name="Borneman A.R."/>
        </authorList>
    </citation>
    <scope>NUCLEOTIDE SEQUENCE [LARGE SCALE GENOMIC DNA]</scope>
    <source>
        <strain evidence="9">AWRI1</strain>
        <tissue evidence="9">Single Adult Female</tissue>
    </source>
</reference>
<dbReference type="GO" id="GO:0003677">
    <property type="term" value="F:DNA binding"/>
    <property type="evidence" value="ECO:0007669"/>
    <property type="project" value="UniProtKB-KW"/>
</dbReference>
<proteinExistence type="inferred from homology"/>
<evidence type="ECO:0000256" key="6">
    <source>
        <dbReference type="ARBA" id="ARBA00023242"/>
    </source>
</evidence>
<evidence type="ECO:0000256" key="4">
    <source>
        <dbReference type="ARBA" id="ARBA00023125"/>
    </source>
</evidence>
<organism evidence="9 10">
    <name type="scientific">Parthenolecanium corni</name>
    <dbReference type="NCBI Taxonomy" id="536013"/>
    <lineage>
        <taxon>Eukaryota</taxon>
        <taxon>Metazoa</taxon>
        <taxon>Ecdysozoa</taxon>
        <taxon>Arthropoda</taxon>
        <taxon>Hexapoda</taxon>
        <taxon>Insecta</taxon>
        <taxon>Pterygota</taxon>
        <taxon>Neoptera</taxon>
        <taxon>Paraneoptera</taxon>
        <taxon>Hemiptera</taxon>
        <taxon>Sternorrhyncha</taxon>
        <taxon>Coccoidea</taxon>
        <taxon>Coccidae</taxon>
        <taxon>Parthenolecanium</taxon>
    </lineage>
</organism>
<evidence type="ECO:0000256" key="5">
    <source>
        <dbReference type="ARBA" id="ARBA00023163"/>
    </source>
</evidence>
<keyword evidence="5" id="KW-0804">Transcription</keyword>